<gene>
    <name evidence="3" type="ORF">PGO_134700</name>
</gene>
<dbReference type="Proteomes" id="UP000195521">
    <property type="component" value="Unassembled WGS sequence"/>
</dbReference>
<keyword evidence="2" id="KW-0812">Transmembrane</keyword>
<organism evidence="3 4">
    <name type="scientific">Plasmodium gonderi</name>
    <dbReference type="NCBI Taxonomy" id="77519"/>
    <lineage>
        <taxon>Eukaryota</taxon>
        <taxon>Sar</taxon>
        <taxon>Alveolata</taxon>
        <taxon>Apicomplexa</taxon>
        <taxon>Aconoidasida</taxon>
        <taxon>Haemosporida</taxon>
        <taxon>Plasmodiidae</taxon>
        <taxon>Plasmodium</taxon>
        <taxon>Plasmodium (Plasmodium)</taxon>
    </lineage>
</organism>
<dbReference type="InterPro" id="IPR008780">
    <property type="entry name" value="Plasmodium_Vir"/>
</dbReference>
<evidence type="ECO:0000313" key="3">
    <source>
        <dbReference type="EMBL" id="GAW83198.1"/>
    </source>
</evidence>
<evidence type="ECO:0000313" key="4">
    <source>
        <dbReference type="Proteomes" id="UP000195521"/>
    </source>
</evidence>
<dbReference type="RefSeq" id="XP_028545787.1">
    <property type="nucleotide sequence ID" value="XM_028689986.1"/>
</dbReference>
<reference evidence="4" key="1">
    <citation type="submission" date="2017-04" db="EMBL/GenBank/DDBJ databases">
        <title>Plasmodium gonderi genome.</title>
        <authorList>
            <person name="Arisue N."/>
            <person name="Honma H."/>
            <person name="Kawai S."/>
            <person name="Tougan T."/>
            <person name="Tanabe K."/>
            <person name="Horii T."/>
        </authorList>
    </citation>
    <scope>NUCLEOTIDE SEQUENCE [LARGE SCALE GENOMIC DNA]</scope>
    <source>
        <strain evidence="4">ATCC 30045</strain>
    </source>
</reference>
<comment type="caution">
    <text evidence="3">The sequence shown here is derived from an EMBL/GenBank/DDBJ whole genome shotgun (WGS) entry which is preliminary data.</text>
</comment>
<sequence>MASLNENDFNDLLKTLPAYEIYKKFDDANDILEYNDKCNDLGTNDENFKGLCKKFLSAIKKLSENNDTIEKNKEHNSLGYWIIEELWKYYRNNNKNIHRGIIDNLIIKLNQHCLDLNLNRLFYNSDFDINLSKEEKYLLDYFKNYEKIISCSRQDCEKYLKYITYIEKIYFNHREDCLGNVCYYFNYNKKYNPSDLLHILKDKIQGSYEARKNFGMSLSLKKQADTDNSEENVKMVIKYILCTKTDDVNKKFLGYKCEDPSYRQNSEKSMFFKTLDKKKEISHTDIKDALGLINDRRCEKKIDETTGKVIELYCMNEEFTDILKKLNSNKDVRKPIITNTVGEGSAVSSKKNTELANRTVGAHENNYSEGFLSGIELLSVNREVPPTELDTKNFKDQRKLNFPISRDVTLFPEYSDQYRVEYIDKDIPDCKIYTRIHGKLACKHKIDTNDFIEKINKSISVISDMENEIKNMGKYETVIIPDGDSSIMGSSMFRIATITLLIFGVLFVFFIYFKFTPFGTWLRKNVLNRKRIRNNDYAEHMQNRRVRVPGPNNTNHKKKKAKIAYHSK</sequence>
<protein>
    <submittedName>
        <fullName evidence="3">Variable surface protein</fullName>
    </submittedName>
</protein>
<feature type="compositionally biased region" description="Basic residues" evidence="1">
    <location>
        <begin position="555"/>
        <end position="568"/>
    </location>
</feature>
<feature type="transmembrane region" description="Helical" evidence="2">
    <location>
        <begin position="492"/>
        <end position="513"/>
    </location>
</feature>
<dbReference type="OMA" id="MFRIATI"/>
<keyword evidence="4" id="KW-1185">Reference proteome</keyword>
<accession>A0A1Y1JNU5</accession>
<feature type="region of interest" description="Disordered" evidence="1">
    <location>
        <begin position="546"/>
        <end position="568"/>
    </location>
</feature>
<evidence type="ECO:0000256" key="1">
    <source>
        <dbReference type="SAM" id="MobiDB-lite"/>
    </source>
</evidence>
<keyword evidence="2" id="KW-1133">Transmembrane helix</keyword>
<evidence type="ECO:0000256" key="2">
    <source>
        <dbReference type="SAM" id="Phobius"/>
    </source>
</evidence>
<dbReference type="GeneID" id="39749941"/>
<dbReference type="Pfam" id="PF05795">
    <property type="entry name" value="Plasmodium_Vir"/>
    <property type="match status" value="1"/>
</dbReference>
<name>A0A1Y1JNU5_PLAGO</name>
<dbReference type="EMBL" id="BDQF01000014">
    <property type="protein sequence ID" value="GAW83198.1"/>
    <property type="molecule type" value="Genomic_DNA"/>
</dbReference>
<keyword evidence="2" id="KW-0472">Membrane</keyword>
<dbReference type="OrthoDB" id="386840at2759"/>
<proteinExistence type="predicted"/>
<dbReference type="AlphaFoldDB" id="A0A1Y1JNU5"/>